<dbReference type="PANTHER" id="PTHR30146">
    <property type="entry name" value="LACI-RELATED TRANSCRIPTIONAL REPRESSOR"/>
    <property type="match status" value="1"/>
</dbReference>
<dbReference type="InterPro" id="IPR000843">
    <property type="entry name" value="HTH_LacI"/>
</dbReference>
<evidence type="ECO:0000259" key="4">
    <source>
        <dbReference type="PROSITE" id="PS50932"/>
    </source>
</evidence>
<dbReference type="CDD" id="cd06267">
    <property type="entry name" value="PBP1_LacI_sugar_binding-like"/>
    <property type="match status" value="1"/>
</dbReference>
<dbReference type="AlphaFoldDB" id="A0A2R8BWN6"/>
<dbReference type="SUPFAM" id="SSF53822">
    <property type="entry name" value="Periplasmic binding protein-like I"/>
    <property type="match status" value="1"/>
</dbReference>
<dbReference type="InterPro" id="IPR010982">
    <property type="entry name" value="Lambda_DNA-bd_dom_sf"/>
</dbReference>
<evidence type="ECO:0000259" key="5">
    <source>
        <dbReference type="PROSITE" id="PS50943"/>
    </source>
</evidence>
<dbReference type="SUPFAM" id="SSF47413">
    <property type="entry name" value="lambda repressor-like DNA-binding domains"/>
    <property type="match status" value="1"/>
</dbReference>
<evidence type="ECO:0000313" key="6">
    <source>
        <dbReference type="EMBL" id="SPJ24543.1"/>
    </source>
</evidence>
<evidence type="ECO:0000256" key="3">
    <source>
        <dbReference type="ARBA" id="ARBA00023163"/>
    </source>
</evidence>
<dbReference type="Proteomes" id="UP000244912">
    <property type="component" value="Unassembled WGS sequence"/>
</dbReference>
<dbReference type="GO" id="GO:0003700">
    <property type="term" value="F:DNA-binding transcription factor activity"/>
    <property type="evidence" value="ECO:0007669"/>
    <property type="project" value="TreeGrafter"/>
</dbReference>
<organism evidence="6 7">
    <name type="scientific">Palleronia abyssalis</name>
    <dbReference type="NCBI Taxonomy" id="1501240"/>
    <lineage>
        <taxon>Bacteria</taxon>
        <taxon>Pseudomonadati</taxon>
        <taxon>Pseudomonadota</taxon>
        <taxon>Alphaproteobacteria</taxon>
        <taxon>Rhodobacterales</taxon>
        <taxon>Roseobacteraceae</taxon>
        <taxon>Palleronia</taxon>
    </lineage>
</organism>
<dbReference type="EMBL" id="ONZF01000004">
    <property type="protein sequence ID" value="SPJ24543.1"/>
    <property type="molecule type" value="Genomic_DNA"/>
</dbReference>
<dbReference type="PANTHER" id="PTHR30146:SF153">
    <property type="entry name" value="LACTOSE OPERON REPRESSOR"/>
    <property type="match status" value="1"/>
</dbReference>
<gene>
    <name evidence="6" type="primary">cytR_1</name>
    <name evidence="6" type="ORF">PAA8504_02376</name>
</gene>
<dbReference type="Gene3D" id="3.40.50.2300">
    <property type="match status" value="2"/>
</dbReference>
<dbReference type="PROSITE" id="PS50932">
    <property type="entry name" value="HTH_LACI_2"/>
    <property type="match status" value="1"/>
</dbReference>
<feature type="domain" description="HTH lacI-type" evidence="4">
    <location>
        <begin position="19"/>
        <end position="73"/>
    </location>
</feature>
<dbReference type="GO" id="GO:0000976">
    <property type="term" value="F:transcription cis-regulatory region binding"/>
    <property type="evidence" value="ECO:0007669"/>
    <property type="project" value="TreeGrafter"/>
</dbReference>
<proteinExistence type="predicted"/>
<evidence type="ECO:0000256" key="1">
    <source>
        <dbReference type="ARBA" id="ARBA00023015"/>
    </source>
</evidence>
<evidence type="ECO:0000313" key="7">
    <source>
        <dbReference type="Proteomes" id="UP000244912"/>
    </source>
</evidence>
<accession>A0A2R8BWN6</accession>
<feature type="domain" description="HTH cro/C1-type" evidence="5">
    <location>
        <begin position="20"/>
        <end position="63"/>
    </location>
</feature>
<keyword evidence="1" id="KW-0805">Transcription regulation</keyword>
<dbReference type="RefSeq" id="WP_245897595.1">
    <property type="nucleotide sequence ID" value="NZ_ONZF01000004.1"/>
</dbReference>
<dbReference type="Gene3D" id="1.10.260.40">
    <property type="entry name" value="lambda repressor-like DNA-binding domains"/>
    <property type="match status" value="1"/>
</dbReference>
<keyword evidence="3" id="KW-0804">Transcription</keyword>
<dbReference type="SMART" id="SM00354">
    <property type="entry name" value="HTH_LACI"/>
    <property type="match status" value="1"/>
</dbReference>
<name>A0A2R8BWN6_9RHOB</name>
<keyword evidence="7" id="KW-1185">Reference proteome</keyword>
<sequence length="357" mass="39132">MDDTENGAGKPRGPKPKIATMEELSSAIGVSRPTLSRYFQDPSSVRSSTVARIREGLDRVEYVPNFFATRMNRKSTGMIGVIIPYLNDLFFTRLLESIEIAAMEAGFTVITQCSHSDPAIEARAAETFMSMSVDGALVAPLGNQSDFEIHERLNARLPFVLFDSRPSTMPGVDFVGTDHTQSTGNIVEYLCRVGDPPVFLAMPRVNFNAVEREVAYVAKMEELGHDPLIVGTEAVRPDWHFEPHGFAILDHFFSRGQFADRSILCVNDRVAIGALQAAATHGLDPGRARRGGLRIAGHDDYPLCPHTIPALTTVAQDVEAIGRAAVARLVKKIRAENKPDDQLVTLFDGVLKVRESA</sequence>
<keyword evidence="2" id="KW-0238">DNA-binding</keyword>
<reference evidence="6 7" key="1">
    <citation type="submission" date="2018-03" db="EMBL/GenBank/DDBJ databases">
        <authorList>
            <person name="Keele B.F."/>
        </authorList>
    </citation>
    <scope>NUCLEOTIDE SEQUENCE [LARGE SCALE GENOMIC DNA]</scope>
    <source>
        <strain evidence="6 7">CECT 8504</strain>
    </source>
</reference>
<dbReference type="Pfam" id="PF13377">
    <property type="entry name" value="Peripla_BP_3"/>
    <property type="match status" value="1"/>
</dbReference>
<dbReference type="PROSITE" id="PS50943">
    <property type="entry name" value="HTH_CROC1"/>
    <property type="match status" value="1"/>
</dbReference>
<dbReference type="CDD" id="cd01392">
    <property type="entry name" value="HTH_LacI"/>
    <property type="match status" value="1"/>
</dbReference>
<dbReference type="InterPro" id="IPR001387">
    <property type="entry name" value="Cro/C1-type_HTH"/>
</dbReference>
<dbReference type="InterPro" id="IPR046335">
    <property type="entry name" value="LacI/GalR-like_sensor"/>
</dbReference>
<dbReference type="InterPro" id="IPR028082">
    <property type="entry name" value="Peripla_BP_I"/>
</dbReference>
<protein>
    <submittedName>
        <fullName evidence="6">HTH-type transcriptional repressor CytR</fullName>
    </submittedName>
</protein>
<evidence type="ECO:0000256" key="2">
    <source>
        <dbReference type="ARBA" id="ARBA00023125"/>
    </source>
</evidence>